<dbReference type="PANTHER" id="PTHR31111">
    <property type="entry name" value="BNAA05G37150D PROTEIN-RELATED"/>
    <property type="match status" value="1"/>
</dbReference>
<dbReference type="InterPro" id="IPR013187">
    <property type="entry name" value="F-box-assoc_dom_typ3"/>
</dbReference>
<sequence length="393" mass="44481">MKRQKGGLTISQRVTRSTTTLDRNSLTLPVEVVTEIFLRLPLKSIAICRCVCKLWSSILGSQDFTDSFLTKSCARPRLLFGCTDFHREIHFFSSSQLKHPKDNSHVVATNHIARSPGYCKLFGCTNGFFCYGAKQGRNKPVFVTVICNPSTGQSLTLPRLNSKEFYGLESYLGYDPIAKQFKVLCVCDDGKEHYVLTLGTKKLSWRAVECCIPHYSSGKWICITGVLYYIATESRSSSVESMVVCFDLRTEKFSSVKRLGGFNKALPHSTTLINYNGRLGLLMSSEHSSYVSRACKSLKLWVLRGGSEHEWSKRVYVLPPLWKDVVSEYMRIAGMVGTHEIVLSPYYQQVPSYVIYYNVKSKTIREVGIQGMEAFKGKRLNTYLNYVGNVKFL</sequence>
<dbReference type="CDD" id="cd22157">
    <property type="entry name" value="F-box_AtFBW1-like"/>
    <property type="match status" value="1"/>
</dbReference>
<gene>
    <name evidence="2" type="ORF">Bca52824_028592</name>
</gene>
<proteinExistence type="predicted"/>
<dbReference type="AlphaFoldDB" id="A0A8X8AN32"/>
<dbReference type="Proteomes" id="UP000886595">
    <property type="component" value="Unassembled WGS sequence"/>
</dbReference>
<dbReference type="InterPro" id="IPR001810">
    <property type="entry name" value="F-box_dom"/>
</dbReference>
<organism evidence="2 3">
    <name type="scientific">Brassica carinata</name>
    <name type="common">Ethiopian mustard</name>
    <name type="synonym">Abyssinian cabbage</name>
    <dbReference type="NCBI Taxonomy" id="52824"/>
    <lineage>
        <taxon>Eukaryota</taxon>
        <taxon>Viridiplantae</taxon>
        <taxon>Streptophyta</taxon>
        <taxon>Embryophyta</taxon>
        <taxon>Tracheophyta</taxon>
        <taxon>Spermatophyta</taxon>
        <taxon>Magnoliopsida</taxon>
        <taxon>eudicotyledons</taxon>
        <taxon>Gunneridae</taxon>
        <taxon>Pentapetalae</taxon>
        <taxon>rosids</taxon>
        <taxon>malvids</taxon>
        <taxon>Brassicales</taxon>
        <taxon>Brassicaceae</taxon>
        <taxon>Brassiceae</taxon>
        <taxon>Brassica</taxon>
    </lineage>
</organism>
<dbReference type="InterPro" id="IPR036047">
    <property type="entry name" value="F-box-like_dom_sf"/>
</dbReference>
<evidence type="ECO:0000313" key="3">
    <source>
        <dbReference type="Proteomes" id="UP000886595"/>
    </source>
</evidence>
<reference evidence="2 3" key="1">
    <citation type="submission" date="2020-02" db="EMBL/GenBank/DDBJ databases">
        <authorList>
            <person name="Ma Q."/>
            <person name="Huang Y."/>
            <person name="Song X."/>
            <person name="Pei D."/>
        </authorList>
    </citation>
    <scope>NUCLEOTIDE SEQUENCE [LARGE SCALE GENOMIC DNA]</scope>
    <source>
        <strain evidence="2">Sxm20200214</strain>
        <tissue evidence="2">Leaf</tissue>
    </source>
</reference>
<dbReference type="Gene3D" id="1.20.1280.50">
    <property type="match status" value="1"/>
</dbReference>
<name>A0A8X8AN32_BRACI</name>
<dbReference type="SMART" id="SM00256">
    <property type="entry name" value="FBOX"/>
    <property type="match status" value="1"/>
</dbReference>
<dbReference type="SUPFAM" id="SSF81383">
    <property type="entry name" value="F-box domain"/>
    <property type="match status" value="1"/>
</dbReference>
<dbReference type="InterPro" id="IPR017451">
    <property type="entry name" value="F-box-assoc_interact_dom"/>
</dbReference>
<dbReference type="OrthoDB" id="1938527at2759"/>
<accession>A0A8X8AN32</accession>
<dbReference type="Pfam" id="PF08268">
    <property type="entry name" value="FBA_3"/>
    <property type="match status" value="1"/>
</dbReference>
<evidence type="ECO:0000313" key="2">
    <source>
        <dbReference type="EMBL" id="KAG2308844.1"/>
    </source>
</evidence>
<feature type="domain" description="F-box" evidence="1">
    <location>
        <begin position="28"/>
        <end position="68"/>
    </location>
</feature>
<comment type="caution">
    <text evidence="2">The sequence shown here is derived from an EMBL/GenBank/DDBJ whole genome shotgun (WGS) entry which is preliminary data.</text>
</comment>
<dbReference type="PANTHER" id="PTHR31111:SF52">
    <property type="entry name" value="F-BOX DOMAIN-CONTAINING PROTEIN"/>
    <property type="match status" value="1"/>
</dbReference>
<protein>
    <recommendedName>
        <fullName evidence="1">F-box domain-containing protein</fullName>
    </recommendedName>
</protein>
<keyword evidence="3" id="KW-1185">Reference proteome</keyword>
<dbReference type="Pfam" id="PF00646">
    <property type="entry name" value="F-box"/>
    <property type="match status" value="1"/>
</dbReference>
<dbReference type="NCBIfam" id="TIGR01640">
    <property type="entry name" value="F_box_assoc_1"/>
    <property type="match status" value="1"/>
</dbReference>
<evidence type="ECO:0000259" key="1">
    <source>
        <dbReference type="SMART" id="SM00256"/>
    </source>
</evidence>
<dbReference type="EMBL" id="JAAMPC010000006">
    <property type="protein sequence ID" value="KAG2308844.1"/>
    <property type="molecule type" value="Genomic_DNA"/>
</dbReference>